<feature type="domain" description="CRAL-TRIO" evidence="2">
    <location>
        <begin position="197"/>
        <end position="391"/>
    </location>
</feature>
<dbReference type="Pfam" id="PF00650">
    <property type="entry name" value="CRAL_TRIO"/>
    <property type="match status" value="1"/>
</dbReference>
<feature type="compositionally biased region" description="Basic residues" evidence="1">
    <location>
        <begin position="40"/>
        <end position="54"/>
    </location>
</feature>
<feature type="region of interest" description="Disordered" evidence="1">
    <location>
        <begin position="30"/>
        <end position="79"/>
    </location>
</feature>
<dbReference type="InterPro" id="IPR001251">
    <property type="entry name" value="CRAL-TRIO_dom"/>
</dbReference>
<dbReference type="SUPFAM" id="SSF46938">
    <property type="entry name" value="CRAL/TRIO N-terminal domain"/>
    <property type="match status" value="1"/>
</dbReference>
<dbReference type="Proteomes" id="UP000657918">
    <property type="component" value="Unassembled WGS sequence"/>
</dbReference>
<dbReference type="InterPro" id="IPR011074">
    <property type="entry name" value="CRAL/TRIO_N_dom"/>
</dbReference>
<accession>A0A835JFK5</accession>
<evidence type="ECO:0000313" key="3">
    <source>
        <dbReference type="EMBL" id="KAF9667614.1"/>
    </source>
</evidence>
<reference evidence="3 4" key="1">
    <citation type="submission" date="2020-10" db="EMBL/GenBank/DDBJ databases">
        <title>Plant Genome Project.</title>
        <authorList>
            <person name="Zhang R.-G."/>
        </authorList>
    </citation>
    <scope>NUCLEOTIDE SEQUENCE [LARGE SCALE GENOMIC DNA]</scope>
    <source>
        <strain evidence="3">FAFU-HL-1</strain>
        <tissue evidence="3">Leaf</tissue>
    </source>
</reference>
<name>A0A835JFK5_9ROSI</name>
<organism evidence="3 4">
    <name type="scientific">Salix dunnii</name>
    <dbReference type="NCBI Taxonomy" id="1413687"/>
    <lineage>
        <taxon>Eukaryota</taxon>
        <taxon>Viridiplantae</taxon>
        <taxon>Streptophyta</taxon>
        <taxon>Embryophyta</taxon>
        <taxon>Tracheophyta</taxon>
        <taxon>Spermatophyta</taxon>
        <taxon>Magnoliopsida</taxon>
        <taxon>eudicotyledons</taxon>
        <taxon>Gunneridae</taxon>
        <taxon>Pentapetalae</taxon>
        <taxon>rosids</taxon>
        <taxon>fabids</taxon>
        <taxon>Malpighiales</taxon>
        <taxon>Salicaceae</taxon>
        <taxon>Saliceae</taxon>
        <taxon>Salix</taxon>
    </lineage>
</organism>
<dbReference type="Gene3D" id="1.10.8.20">
    <property type="entry name" value="N-terminal domain of phosphatidylinositol transfer protein sec14p"/>
    <property type="match status" value="1"/>
</dbReference>
<gene>
    <name evidence="3" type="ORF">SADUNF_Sadunf15G0042000</name>
</gene>
<dbReference type="SMART" id="SM00516">
    <property type="entry name" value="SEC14"/>
    <property type="match status" value="1"/>
</dbReference>
<dbReference type="OrthoDB" id="1434354at2759"/>
<feature type="compositionally biased region" description="Basic and acidic residues" evidence="1">
    <location>
        <begin position="55"/>
        <end position="73"/>
    </location>
</feature>
<evidence type="ECO:0000259" key="2">
    <source>
        <dbReference type="PROSITE" id="PS50191"/>
    </source>
</evidence>
<dbReference type="AlphaFoldDB" id="A0A835JFK5"/>
<keyword evidence="4" id="KW-1185">Reference proteome</keyword>
<sequence length="396" mass="45408">MELFCLRTNKNSSLPIATLYLHTTSDPILPISFDPPPPHRSFRHPKPPKSKAKERRLSKETTKDKETRSEQQDSMKNNWMEQAKIPQVRAIVERQDPSSKVVVLLLLLFVHDIPNFSRVELAEATIVLPLTVIICDSWQEGSIYMLCLIFLRVQEVDDPTIRRFLRACGLDIEKASSMLLRFLKWRREFVPNGSISLLETPNEAAQNKMFKQGSDKKGRPITIILGARHFQSKGSLEEFKRFVVYGFDKICSRMPPVQEKFVVIGDLEGWGYAKSDIHGYLGGLSILQEYYPERLAKLFLVHAPSIFMAVWKIVYPFIDKNTRKKVKYWHSSCFPFTKNGSYPCNQLNNLSSCISSQIVFVDSSKLKSTLLEEIDQSQIPDIYGGDLPLIPIHESK</sequence>
<dbReference type="PROSITE" id="PS50191">
    <property type="entry name" value="CRAL_TRIO"/>
    <property type="match status" value="1"/>
</dbReference>
<dbReference type="SUPFAM" id="SSF52087">
    <property type="entry name" value="CRAL/TRIO domain"/>
    <property type="match status" value="1"/>
</dbReference>
<dbReference type="InterPro" id="IPR036865">
    <property type="entry name" value="CRAL-TRIO_dom_sf"/>
</dbReference>
<protein>
    <recommendedName>
        <fullName evidence="2">CRAL-TRIO domain-containing protein</fullName>
    </recommendedName>
</protein>
<dbReference type="Gene3D" id="3.40.525.10">
    <property type="entry name" value="CRAL-TRIO lipid binding domain"/>
    <property type="match status" value="1"/>
</dbReference>
<dbReference type="EMBL" id="JADGMS010000015">
    <property type="protein sequence ID" value="KAF9667614.1"/>
    <property type="molecule type" value="Genomic_DNA"/>
</dbReference>
<evidence type="ECO:0000313" key="4">
    <source>
        <dbReference type="Proteomes" id="UP000657918"/>
    </source>
</evidence>
<comment type="caution">
    <text evidence="3">The sequence shown here is derived from an EMBL/GenBank/DDBJ whole genome shotgun (WGS) entry which is preliminary data.</text>
</comment>
<dbReference type="CDD" id="cd00170">
    <property type="entry name" value="SEC14"/>
    <property type="match status" value="1"/>
</dbReference>
<dbReference type="PANTHER" id="PTHR46277">
    <property type="entry name" value="OS03G0850700 PROTEIN"/>
    <property type="match status" value="1"/>
</dbReference>
<proteinExistence type="predicted"/>
<evidence type="ECO:0000256" key="1">
    <source>
        <dbReference type="SAM" id="MobiDB-lite"/>
    </source>
</evidence>
<dbReference type="InterPro" id="IPR036273">
    <property type="entry name" value="CRAL/TRIO_N_dom_sf"/>
</dbReference>
<dbReference type="PANTHER" id="PTHR46277:SF19">
    <property type="entry name" value="RANDOM SLUG PROTEIN 5-LIKE"/>
    <property type="match status" value="1"/>
</dbReference>
<dbReference type="SMART" id="SM01100">
    <property type="entry name" value="CRAL_TRIO_N"/>
    <property type="match status" value="1"/>
</dbReference>